<feature type="domain" description="DUF5714" evidence="1">
    <location>
        <begin position="44"/>
        <end position="221"/>
    </location>
</feature>
<dbReference type="AlphaFoldDB" id="A0A1Q8R0F1"/>
<organism evidence="2 3">
    <name type="scientific">Desulfosporosinus metallidurans</name>
    <dbReference type="NCBI Taxonomy" id="1888891"/>
    <lineage>
        <taxon>Bacteria</taxon>
        <taxon>Bacillati</taxon>
        <taxon>Bacillota</taxon>
        <taxon>Clostridia</taxon>
        <taxon>Eubacteriales</taxon>
        <taxon>Desulfitobacteriaceae</taxon>
        <taxon>Desulfosporosinus</taxon>
    </lineage>
</organism>
<gene>
    <name evidence="2" type="ORF">DSOL_1166</name>
</gene>
<evidence type="ECO:0000313" key="3">
    <source>
        <dbReference type="Proteomes" id="UP000186102"/>
    </source>
</evidence>
<dbReference type="InterPro" id="IPR029032">
    <property type="entry name" value="AhpD-like"/>
</dbReference>
<reference evidence="2 3" key="1">
    <citation type="submission" date="2016-09" db="EMBL/GenBank/DDBJ databases">
        <title>Complete genome of Desulfosporosinus sp. OL.</title>
        <authorList>
            <person name="Mardanov A."/>
            <person name="Beletsky A."/>
            <person name="Panova A."/>
            <person name="Karnachuk O."/>
            <person name="Ravin N."/>
        </authorList>
    </citation>
    <scope>NUCLEOTIDE SEQUENCE [LARGE SCALE GENOMIC DNA]</scope>
    <source>
        <strain evidence="2 3">OL</strain>
    </source>
</reference>
<proteinExistence type="predicted"/>
<dbReference type="GO" id="GO:0008168">
    <property type="term" value="F:methyltransferase activity"/>
    <property type="evidence" value="ECO:0007669"/>
    <property type="project" value="UniProtKB-KW"/>
</dbReference>
<dbReference type="InterPro" id="IPR043768">
    <property type="entry name" value="DUF5714"/>
</dbReference>
<comment type="caution">
    <text evidence="2">The sequence shown here is derived from an EMBL/GenBank/DDBJ whole genome shotgun (WGS) entry which is preliminary data.</text>
</comment>
<name>A0A1Q8R0F1_9FIRM</name>
<keyword evidence="2" id="KW-0489">Methyltransferase</keyword>
<keyword evidence="2" id="KW-0808">Transferase</keyword>
<dbReference type="EMBL" id="MLBF01000005">
    <property type="protein sequence ID" value="OLN33055.1"/>
    <property type="molecule type" value="Genomic_DNA"/>
</dbReference>
<dbReference type="SUPFAM" id="SSF69118">
    <property type="entry name" value="AhpD-like"/>
    <property type="match status" value="1"/>
</dbReference>
<protein>
    <submittedName>
        <fullName evidence="2">Methyltransferase</fullName>
    </submittedName>
</protein>
<accession>A0A1Q8R0F1</accession>
<evidence type="ECO:0000259" key="1">
    <source>
        <dbReference type="Pfam" id="PF18978"/>
    </source>
</evidence>
<sequence>MEYFDQGRELTCSQCGRQEIANICCSNGHYVCDECHGKGVFNLVKDYVIGCKSKKPLEIAETLMGYNDQVPMLGCENAWVAAGALITAIRNEGSITVTDDQVLEVLNRTAKQAIGGYCGLTGVCGIAVSIGACFSVILGAACPKDQETATTMRVVAKMVNTIANETGPCCCKNFVRKSLTEAVKLVKEHLSVSLPIVSENIICKHVERHPHGCRKEKCSYFGKDTVIVKGENGVLKKYDEFFSSVYSEGVIDRKTKHLIALSASLAAGCEP</sequence>
<dbReference type="Gene3D" id="1.20.1290.10">
    <property type="entry name" value="AhpD-like"/>
    <property type="match status" value="1"/>
</dbReference>
<dbReference type="Pfam" id="PF18978">
    <property type="entry name" value="DUF5714"/>
    <property type="match status" value="1"/>
</dbReference>
<dbReference type="STRING" id="1888891.DSOL_1166"/>
<keyword evidence="3" id="KW-1185">Reference proteome</keyword>
<dbReference type="GO" id="GO:0032259">
    <property type="term" value="P:methylation"/>
    <property type="evidence" value="ECO:0007669"/>
    <property type="project" value="UniProtKB-KW"/>
</dbReference>
<evidence type="ECO:0000313" key="2">
    <source>
        <dbReference type="EMBL" id="OLN33055.1"/>
    </source>
</evidence>
<dbReference type="Proteomes" id="UP000186102">
    <property type="component" value="Unassembled WGS sequence"/>
</dbReference>